<protein>
    <submittedName>
        <fullName evidence="1">Uncharacterized protein</fullName>
    </submittedName>
</protein>
<name>A0A8D9EVQ5_9HEMI</name>
<dbReference type="EMBL" id="HBUF01574174">
    <property type="protein sequence ID" value="CAG6767696.1"/>
    <property type="molecule type" value="Transcribed_RNA"/>
</dbReference>
<accession>A0A8D9EVQ5</accession>
<organism evidence="1">
    <name type="scientific">Cacopsylla melanoneura</name>
    <dbReference type="NCBI Taxonomy" id="428564"/>
    <lineage>
        <taxon>Eukaryota</taxon>
        <taxon>Metazoa</taxon>
        <taxon>Ecdysozoa</taxon>
        <taxon>Arthropoda</taxon>
        <taxon>Hexapoda</taxon>
        <taxon>Insecta</taxon>
        <taxon>Pterygota</taxon>
        <taxon>Neoptera</taxon>
        <taxon>Paraneoptera</taxon>
        <taxon>Hemiptera</taxon>
        <taxon>Sternorrhyncha</taxon>
        <taxon>Psylloidea</taxon>
        <taxon>Psyllidae</taxon>
        <taxon>Psyllinae</taxon>
        <taxon>Cacopsylla</taxon>
    </lineage>
</organism>
<reference evidence="1" key="1">
    <citation type="submission" date="2021-05" db="EMBL/GenBank/DDBJ databases">
        <authorList>
            <person name="Alioto T."/>
            <person name="Alioto T."/>
            <person name="Gomez Garrido J."/>
        </authorList>
    </citation>
    <scope>NUCLEOTIDE SEQUENCE</scope>
</reference>
<evidence type="ECO:0000313" key="1">
    <source>
        <dbReference type="EMBL" id="CAG6767696.1"/>
    </source>
</evidence>
<proteinExistence type="predicted"/>
<sequence length="105" mass="12450">MLFCLMVGSTHSPHRLTDFKPNLVQNNVLYKGPRLLNPKLRFLSSSHFYRTKIKFSTKNRGLDPKIGPLLCIEYILYRILDHSATEVYLYSYDYFSRRQCYHQGD</sequence>
<dbReference type="AlphaFoldDB" id="A0A8D9EVQ5"/>